<comment type="caution">
    <text evidence="9">The sequence shown here is derived from an EMBL/GenBank/DDBJ whole genome shotgun (WGS) entry which is preliminary data.</text>
</comment>
<dbReference type="PROSITE" id="PS51379">
    <property type="entry name" value="4FE4S_FER_2"/>
    <property type="match status" value="5"/>
</dbReference>
<dbReference type="Proteomes" id="UP000248806">
    <property type="component" value="Unassembled WGS sequence"/>
</dbReference>
<feature type="domain" description="4Fe-4S ferredoxin-type" evidence="8">
    <location>
        <begin position="447"/>
        <end position="478"/>
    </location>
</feature>
<evidence type="ECO:0000256" key="6">
    <source>
        <dbReference type="ARBA" id="ARBA00023014"/>
    </source>
</evidence>
<keyword evidence="3" id="KW-0479">Metal-binding</keyword>
<dbReference type="AlphaFoldDB" id="A0A326U0N4"/>
<name>A0A326U0N4_THEHA</name>
<keyword evidence="10" id="KW-1185">Reference proteome</keyword>
<dbReference type="Pfam" id="PF00027">
    <property type="entry name" value="cNMP_binding"/>
    <property type="match status" value="2"/>
</dbReference>
<keyword evidence="6" id="KW-0411">Iron-sulfur</keyword>
<keyword evidence="1" id="KW-0813">Transport</keyword>
<evidence type="ECO:0000256" key="4">
    <source>
        <dbReference type="ARBA" id="ARBA00022982"/>
    </source>
</evidence>
<dbReference type="SUPFAM" id="SSF54862">
    <property type="entry name" value="4Fe-4S ferredoxins"/>
    <property type="match status" value="2"/>
</dbReference>
<dbReference type="InterPro" id="IPR018490">
    <property type="entry name" value="cNMP-bd_dom_sf"/>
</dbReference>
<dbReference type="InterPro" id="IPR000595">
    <property type="entry name" value="cNMP-bd_dom"/>
</dbReference>
<dbReference type="RefSeq" id="WP_111325515.1">
    <property type="nucleotide sequence ID" value="NZ_BIFX01000001.1"/>
</dbReference>
<dbReference type="CDD" id="cd16367">
    <property type="entry name" value="DMSOR_beta_like"/>
    <property type="match status" value="1"/>
</dbReference>
<dbReference type="Pfam" id="PF12800">
    <property type="entry name" value="Fer4_4"/>
    <property type="match status" value="1"/>
</dbReference>
<sequence length="644" mass="71634">MTKTSALPIGLAHRKDLRALTTDEIRFEIDMCIGCDRCMQACPVPLSNKMTIAELNQATIGDEIPPLVARFIHECVMCGSCVPVCPVGDHRDLLMLSLKQRLGSSWDEKADTAHILSNLPQGWNIPLLLRRLREQPALRDASAVPDNYLLHLVAASTLHVFSSDELLVQEGTFGNTLYLLLAGAVELFTHDAAGKEISLAIVRRGEYIGEQSLFSGQPRSFSVRTKRNCIMLEVPEQVIQRLMELVPAVQHYFEGLYAARLTETILLRLPLFEGVPAHEIHALATRMIIKHYERGESLFSEDPDARPSRESLHILLDGFVKVSRRTMLKAAEKGAGERVIAYRQCGDYFAGGLDMLGDKQAVSVSAMTRTTAAELPRSVLLQFLRRYPEVRQRFQEQMQLYKESKVAAYSAVFEPFGSALSFAIETDKAARHGLHTLVSDGVIEGTDVLVIDLDKCIHCNECEEACARRHGHSRMNRKGKVVGNLSIASVCRQCLDPVCMLCSRAGIARSPTGEIYITESCIGCGICAERCPYHCISIVDVEEKPQQGENLWQRFSSFFLRGGKERGRRTLPVLQQRVAPGPFDVQKPRDLSEEMRKKVAVKCDLCAGYENQACIQACPTGAAIRVNPVTFFGSTEDILSRKAR</sequence>
<dbReference type="SMART" id="SM00100">
    <property type="entry name" value="cNMP"/>
    <property type="match status" value="2"/>
</dbReference>
<feature type="domain" description="4Fe-4S ferredoxin-type" evidence="8">
    <location>
        <begin position="23"/>
        <end position="55"/>
    </location>
</feature>
<evidence type="ECO:0000256" key="1">
    <source>
        <dbReference type="ARBA" id="ARBA00022448"/>
    </source>
</evidence>
<dbReference type="OrthoDB" id="9810688at2"/>
<dbReference type="Gene3D" id="2.60.120.10">
    <property type="entry name" value="Jelly Rolls"/>
    <property type="match status" value="2"/>
</dbReference>
<evidence type="ECO:0000256" key="3">
    <source>
        <dbReference type="ARBA" id="ARBA00022723"/>
    </source>
</evidence>
<dbReference type="PANTHER" id="PTHR42859">
    <property type="entry name" value="OXIDOREDUCTASE"/>
    <property type="match status" value="1"/>
</dbReference>
<dbReference type="Pfam" id="PF00037">
    <property type="entry name" value="Fer4"/>
    <property type="match status" value="1"/>
</dbReference>
<dbReference type="CDD" id="cd00038">
    <property type="entry name" value="CAP_ED"/>
    <property type="match status" value="2"/>
</dbReference>
<dbReference type="InterPro" id="IPR014710">
    <property type="entry name" value="RmlC-like_jellyroll"/>
</dbReference>
<dbReference type="GO" id="GO:0046872">
    <property type="term" value="F:metal ion binding"/>
    <property type="evidence" value="ECO:0007669"/>
    <property type="project" value="UniProtKB-KW"/>
</dbReference>
<dbReference type="SUPFAM" id="SSF51206">
    <property type="entry name" value="cAMP-binding domain-like"/>
    <property type="match status" value="2"/>
</dbReference>
<accession>A0A326U0N4</accession>
<dbReference type="InterPro" id="IPR018488">
    <property type="entry name" value="cNMP-bd_CS"/>
</dbReference>
<dbReference type="EMBL" id="QKUF01000029">
    <property type="protein sequence ID" value="PZW22893.1"/>
    <property type="molecule type" value="Genomic_DNA"/>
</dbReference>
<evidence type="ECO:0000256" key="5">
    <source>
        <dbReference type="ARBA" id="ARBA00023004"/>
    </source>
</evidence>
<feature type="domain" description="4Fe-4S ferredoxin-type" evidence="8">
    <location>
        <begin position="597"/>
        <end position="629"/>
    </location>
</feature>
<dbReference type="PROSITE" id="PS00888">
    <property type="entry name" value="CNMP_BINDING_1"/>
    <property type="match status" value="1"/>
</dbReference>
<evidence type="ECO:0000313" key="9">
    <source>
        <dbReference type="EMBL" id="PZW22893.1"/>
    </source>
</evidence>
<evidence type="ECO:0000313" key="10">
    <source>
        <dbReference type="Proteomes" id="UP000248806"/>
    </source>
</evidence>
<evidence type="ECO:0000259" key="7">
    <source>
        <dbReference type="PROSITE" id="PS50042"/>
    </source>
</evidence>
<keyword evidence="2" id="KW-0004">4Fe-4S</keyword>
<dbReference type="Pfam" id="PF13183">
    <property type="entry name" value="Fer4_8"/>
    <property type="match status" value="1"/>
</dbReference>
<protein>
    <submittedName>
        <fullName evidence="9">CRP-like cAMP-binding protein</fullName>
    </submittedName>
</protein>
<feature type="domain" description="Cyclic nucleotide-binding" evidence="7">
    <location>
        <begin position="271"/>
        <end position="401"/>
    </location>
</feature>
<gene>
    <name evidence="9" type="ORF">EI42_05238</name>
</gene>
<feature type="domain" description="4Fe-4S ferredoxin-type" evidence="8">
    <location>
        <begin position="64"/>
        <end position="88"/>
    </location>
</feature>
<dbReference type="GO" id="GO:0051539">
    <property type="term" value="F:4 iron, 4 sulfur cluster binding"/>
    <property type="evidence" value="ECO:0007669"/>
    <property type="project" value="UniProtKB-KW"/>
</dbReference>
<feature type="domain" description="4Fe-4S ferredoxin-type" evidence="8">
    <location>
        <begin position="513"/>
        <end position="541"/>
    </location>
</feature>
<feature type="domain" description="Cyclic nucleotide-binding" evidence="7">
    <location>
        <begin position="128"/>
        <end position="243"/>
    </location>
</feature>
<organism evidence="9 10">
    <name type="scientific">Thermosporothrix hazakensis</name>
    <dbReference type="NCBI Taxonomy" id="644383"/>
    <lineage>
        <taxon>Bacteria</taxon>
        <taxon>Bacillati</taxon>
        <taxon>Chloroflexota</taxon>
        <taxon>Ktedonobacteria</taxon>
        <taxon>Ktedonobacterales</taxon>
        <taxon>Thermosporotrichaceae</taxon>
        <taxon>Thermosporothrix</taxon>
    </lineage>
</organism>
<dbReference type="PROSITE" id="PS00198">
    <property type="entry name" value="4FE4S_FER_1"/>
    <property type="match status" value="3"/>
</dbReference>
<keyword evidence="4" id="KW-0249">Electron transport</keyword>
<dbReference type="InterPro" id="IPR017900">
    <property type="entry name" value="4Fe4S_Fe_S_CS"/>
</dbReference>
<evidence type="ECO:0000256" key="2">
    <source>
        <dbReference type="ARBA" id="ARBA00022485"/>
    </source>
</evidence>
<dbReference type="PANTHER" id="PTHR42859:SF10">
    <property type="entry name" value="DIMETHYLSULFOXIDE REDUCTASE CHAIN B"/>
    <property type="match status" value="1"/>
</dbReference>
<dbReference type="PROSITE" id="PS50042">
    <property type="entry name" value="CNMP_BINDING_3"/>
    <property type="match status" value="2"/>
</dbReference>
<dbReference type="InterPro" id="IPR050294">
    <property type="entry name" value="RnfB_subfamily"/>
</dbReference>
<dbReference type="InterPro" id="IPR017896">
    <property type="entry name" value="4Fe4S_Fe-S-bd"/>
</dbReference>
<dbReference type="Gene3D" id="3.30.70.20">
    <property type="match status" value="2"/>
</dbReference>
<keyword evidence="5" id="KW-0408">Iron</keyword>
<proteinExistence type="predicted"/>
<reference evidence="9 10" key="1">
    <citation type="submission" date="2018-06" db="EMBL/GenBank/DDBJ databases">
        <title>Genomic Encyclopedia of Archaeal and Bacterial Type Strains, Phase II (KMG-II): from individual species to whole genera.</title>
        <authorList>
            <person name="Goeker M."/>
        </authorList>
    </citation>
    <scope>NUCLEOTIDE SEQUENCE [LARGE SCALE GENOMIC DNA]</scope>
    <source>
        <strain evidence="9 10">ATCC BAA-1881</strain>
    </source>
</reference>
<evidence type="ECO:0000259" key="8">
    <source>
        <dbReference type="PROSITE" id="PS51379"/>
    </source>
</evidence>